<dbReference type="InterPro" id="IPR002938">
    <property type="entry name" value="FAD-bd"/>
</dbReference>
<sequence length="483" mass="53246">MGYPDPPFRVIVVGAGVAGLTASHCLEKAGIDHVVLERRAEIAPPEGASIAIYPNGSRILEQIDCLEAAEAACVPMDRWICRRPGGKQIWNTGFFDFVKENHGRDILLLERRNFLRILYDCLPNKSRVRLNAGVAGIKQSSSGVEVALSDGTVEVGDLVLGCDGVHSRTRGFMWDHANKTAVGTITAKEKKAMKTMWKCLVGTGPPAPELGERDMTVTHDNRYSFLALTQPDRVFWFVFFHQDKTTTWPHRDRYTDQDAEALAATVADHPVSESILFGELWKKRDRGQLIAIEEGVLDHWFHGRIALAGDAVHKVTPNIALGGNTAMESVVVLCNHIKRMVTAQQGAKPSPATLEKTLMGYQTERHARAKEIMELSGLITKVQAWDTPLHKFMATWALPLQPDRTVPDQLGEIIRGAPKLEFVEIDGFAKGRLPWKDEEEAAGVSGVEKPLSGFTTLVQASSAAMAIVFVVYLAQLFPIVVLQ</sequence>
<dbReference type="SUPFAM" id="SSF51905">
    <property type="entry name" value="FAD/NAD(P)-binding domain"/>
    <property type="match status" value="1"/>
</dbReference>
<dbReference type="PRINTS" id="PR00420">
    <property type="entry name" value="RNGMNOXGNASE"/>
</dbReference>
<evidence type="ECO:0000256" key="1">
    <source>
        <dbReference type="ARBA" id="ARBA00001974"/>
    </source>
</evidence>
<evidence type="ECO:0000256" key="2">
    <source>
        <dbReference type="ARBA" id="ARBA00007992"/>
    </source>
</evidence>
<evidence type="ECO:0000256" key="3">
    <source>
        <dbReference type="ARBA" id="ARBA00022630"/>
    </source>
</evidence>
<evidence type="ECO:0000256" key="6">
    <source>
        <dbReference type="ARBA" id="ARBA00023033"/>
    </source>
</evidence>
<evidence type="ECO:0000256" key="5">
    <source>
        <dbReference type="ARBA" id="ARBA00023002"/>
    </source>
</evidence>
<dbReference type="PANTHER" id="PTHR47356:SF2">
    <property type="entry name" value="FAD-BINDING DOMAIN-CONTAINING PROTEIN-RELATED"/>
    <property type="match status" value="1"/>
</dbReference>
<dbReference type="OrthoDB" id="2431938at2759"/>
<feature type="domain" description="FAD-binding" evidence="8">
    <location>
        <begin position="9"/>
        <end position="374"/>
    </location>
</feature>
<keyword evidence="5" id="KW-0560">Oxidoreductase</keyword>
<proteinExistence type="inferred from homology"/>
<comment type="caution">
    <text evidence="9">The sequence shown here is derived from an EMBL/GenBank/DDBJ whole genome shotgun (WGS) entry which is preliminary data.</text>
</comment>
<dbReference type="InterPro" id="IPR050562">
    <property type="entry name" value="FAD_mOase_fung"/>
</dbReference>
<feature type="transmembrane region" description="Helical" evidence="7">
    <location>
        <begin position="463"/>
        <end position="482"/>
    </location>
</feature>
<comment type="similarity">
    <text evidence="2">Belongs to the paxM FAD-dependent monooxygenase family.</text>
</comment>
<reference evidence="9" key="1">
    <citation type="journal article" date="2021" name="Nat. Commun.">
        <title>Genetic determinants of endophytism in the Arabidopsis root mycobiome.</title>
        <authorList>
            <person name="Mesny F."/>
            <person name="Miyauchi S."/>
            <person name="Thiergart T."/>
            <person name="Pickel B."/>
            <person name="Atanasova L."/>
            <person name="Karlsson M."/>
            <person name="Huettel B."/>
            <person name="Barry K.W."/>
            <person name="Haridas S."/>
            <person name="Chen C."/>
            <person name="Bauer D."/>
            <person name="Andreopoulos W."/>
            <person name="Pangilinan J."/>
            <person name="LaButti K."/>
            <person name="Riley R."/>
            <person name="Lipzen A."/>
            <person name="Clum A."/>
            <person name="Drula E."/>
            <person name="Henrissat B."/>
            <person name="Kohler A."/>
            <person name="Grigoriev I.V."/>
            <person name="Martin F.M."/>
            <person name="Hacquard S."/>
        </authorList>
    </citation>
    <scope>NUCLEOTIDE SEQUENCE</scope>
    <source>
        <strain evidence="9">MPI-CAGE-CH-0235</strain>
    </source>
</reference>
<keyword evidence="7" id="KW-1133">Transmembrane helix</keyword>
<name>A0A8K0SG84_9HYPO</name>
<keyword evidence="6" id="KW-0503">Monooxygenase</keyword>
<dbReference type="AlphaFoldDB" id="A0A8K0SG84"/>
<keyword evidence="4" id="KW-0274">FAD</keyword>
<keyword evidence="7" id="KW-0472">Membrane</keyword>
<dbReference type="Pfam" id="PF01494">
    <property type="entry name" value="FAD_binding_3"/>
    <property type="match status" value="1"/>
</dbReference>
<keyword evidence="3" id="KW-0285">Flavoprotein</keyword>
<keyword evidence="10" id="KW-1185">Reference proteome</keyword>
<dbReference type="GO" id="GO:0071949">
    <property type="term" value="F:FAD binding"/>
    <property type="evidence" value="ECO:0007669"/>
    <property type="project" value="InterPro"/>
</dbReference>
<evidence type="ECO:0000259" key="8">
    <source>
        <dbReference type="Pfam" id="PF01494"/>
    </source>
</evidence>
<dbReference type="Proteomes" id="UP000813444">
    <property type="component" value="Unassembled WGS sequence"/>
</dbReference>
<dbReference type="InterPro" id="IPR036188">
    <property type="entry name" value="FAD/NAD-bd_sf"/>
</dbReference>
<accession>A0A8K0SG84</accession>
<protein>
    <submittedName>
        <fullName evidence="9">FAD binding domain protein</fullName>
    </submittedName>
</protein>
<dbReference type="EMBL" id="JAGPNK010000011">
    <property type="protein sequence ID" value="KAH7311416.1"/>
    <property type="molecule type" value="Genomic_DNA"/>
</dbReference>
<dbReference type="Gene3D" id="3.50.50.60">
    <property type="entry name" value="FAD/NAD(P)-binding domain"/>
    <property type="match status" value="1"/>
</dbReference>
<evidence type="ECO:0000313" key="10">
    <source>
        <dbReference type="Proteomes" id="UP000813444"/>
    </source>
</evidence>
<organism evidence="9 10">
    <name type="scientific">Stachybotrys elegans</name>
    <dbReference type="NCBI Taxonomy" id="80388"/>
    <lineage>
        <taxon>Eukaryota</taxon>
        <taxon>Fungi</taxon>
        <taxon>Dikarya</taxon>
        <taxon>Ascomycota</taxon>
        <taxon>Pezizomycotina</taxon>
        <taxon>Sordariomycetes</taxon>
        <taxon>Hypocreomycetidae</taxon>
        <taxon>Hypocreales</taxon>
        <taxon>Stachybotryaceae</taxon>
        <taxon>Stachybotrys</taxon>
    </lineage>
</organism>
<evidence type="ECO:0000313" key="9">
    <source>
        <dbReference type="EMBL" id="KAH7311416.1"/>
    </source>
</evidence>
<comment type="cofactor">
    <cofactor evidence="1">
        <name>FAD</name>
        <dbReference type="ChEBI" id="CHEBI:57692"/>
    </cofactor>
</comment>
<keyword evidence="7" id="KW-0812">Transmembrane</keyword>
<evidence type="ECO:0000256" key="7">
    <source>
        <dbReference type="SAM" id="Phobius"/>
    </source>
</evidence>
<dbReference type="GO" id="GO:0004497">
    <property type="term" value="F:monooxygenase activity"/>
    <property type="evidence" value="ECO:0007669"/>
    <property type="project" value="UniProtKB-KW"/>
</dbReference>
<gene>
    <name evidence="9" type="ORF">B0I35DRAFT_438039</name>
</gene>
<dbReference type="PANTHER" id="PTHR47356">
    <property type="entry name" value="FAD-DEPENDENT MONOOXYGENASE ASQG-RELATED"/>
    <property type="match status" value="1"/>
</dbReference>
<evidence type="ECO:0000256" key="4">
    <source>
        <dbReference type="ARBA" id="ARBA00022827"/>
    </source>
</evidence>